<reference evidence="1" key="2">
    <citation type="submission" date="2020-09" db="EMBL/GenBank/DDBJ databases">
        <authorList>
            <person name="Sun Q."/>
            <person name="Zhou Y."/>
        </authorList>
    </citation>
    <scope>NUCLEOTIDE SEQUENCE</scope>
    <source>
        <strain evidence="1">CGMCC 4.7272</strain>
    </source>
</reference>
<reference evidence="1" key="1">
    <citation type="journal article" date="2014" name="Int. J. Syst. Evol. Microbiol.">
        <title>Complete genome sequence of Corynebacterium casei LMG S-19264T (=DSM 44701T), isolated from a smear-ripened cheese.</title>
        <authorList>
            <consortium name="US DOE Joint Genome Institute (JGI-PGF)"/>
            <person name="Walter F."/>
            <person name="Albersmeier A."/>
            <person name="Kalinowski J."/>
            <person name="Ruckert C."/>
        </authorList>
    </citation>
    <scope>NUCLEOTIDE SEQUENCE</scope>
    <source>
        <strain evidence="1">CGMCC 4.7272</strain>
    </source>
</reference>
<dbReference type="AlphaFoldDB" id="A0A917ULX9"/>
<evidence type="ECO:0000313" key="1">
    <source>
        <dbReference type="EMBL" id="GGJ67212.1"/>
    </source>
</evidence>
<sequence>MFLKNNRRIAALITVICLALLIFCLIERQVRLVIAPHIKLDGLYAGRPAKPTGRLVFEALARLRLIPAVNGQPPGIPQPPPLQARLLDLLGVDPTLPR</sequence>
<dbReference type="Proteomes" id="UP000625682">
    <property type="component" value="Unassembled WGS sequence"/>
</dbReference>
<proteinExistence type="predicted"/>
<name>A0A917ULX9_9ACTN</name>
<protein>
    <submittedName>
        <fullName evidence="1">Uncharacterized protein</fullName>
    </submittedName>
</protein>
<evidence type="ECO:0000313" key="2">
    <source>
        <dbReference type="Proteomes" id="UP000625682"/>
    </source>
</evidence>
<dbReference type="EMBL" id="BMMU01000045">
    <property type="protein sequence ID" value="GGJ67212.1"/>
    <property type="molecule type" value="Genomic_DNA"/>
</dbReference>
<gene>
    <name evidence="1" type="ORF">GCM10012282_75270</name>
</gene>
<accession>A0A917ULX9</accession>
<keyword evidence="2" id="KW-1185">Reference proteome</keyword>
<organism evidence="1 2">
    <name type="scientific">Streptomyces lacrimifluminis</name>
    <dbReference type="NCBI Taxonomy" id="1500077"/>
    <lineage>
        <taxon>Bacteria</taxon>
        <taxon>Bacillati</taxon>
        <taxon>Actinomycetota</taxon>
        <taxon>Actinomycetes</taxon>
        <taxon>Kitasatosporales</taxon>
        <taxon>Streptomycetaceae</taxon>
        <taxon>Streptomyces</taxon>
    </lineage>
</organism>
<dbReference type="RefSeq" id="WP_189151908.1">
    <property type="nucleotide sequence ID" value="NZ_BAABER010000047.1"/>
</dbReference>
<comment type="caution">
    <text evidence="1">The sequence shown here is derived from an EMBL/GenBank/DDBJ whole genome shotgun (WGS) entry which is preliminary data.</text>
</comment>